<evidence type="ECO:0000259" key="1">
    <source>
        <dbReference type="Pfam" id="PF01266"/>
    </source>
</evidence>
<evidence type="ECO:0000313" key="2">
    <source>
        <dbReference type="EMBL" id="CAC5343959.1"/>
    </source>
</evidence>
<dbReference type="Proteomes" id="UP000196521">
    <property type="component" value="Chromosome"/>
</dbReference>
<proteinExistence type="predicted"/>
<name>A0A6J7ZNS3_PLARU</name>
<feature type="domain" description="FAD dependent oxidoreductase" evidence="1">
    <location>
        <begin position="11"/>
        <end position="42"/>
    </location>
</feature>
<dbReference type="AlphaFoldDB" id="A0A6J7ZNS3"/>
<dbReference type="Pfam" id="PF01266">
    <property type="entry name" value="DAO"/>
    <property type="match status" value="1"/>
</dbReference>
<keyword evidence="3" id="KW-1185">Reference proteome</keyword>
<dbReference type="InterPro" id="IPR036188">
    <property type="entry name" value="FAD/NAD-bd_sf"/>
</dbReference>
<dbReference type="Gene3D" id="3.50.50.60">
    <property type="entry name" value="FAD/NAD(P)-binding domain"/>
    <property type="match status" value="1"/>
</dbReference>
<comment type="caution">
    <text evidence="2">The sequence shown here is derived from an EMBL/GenBank/DDBJ whole genome shotgun (WGS) entry which is preliminary data.</text>
</comment>
<gene>
    <name evidence="2" type="ORF">PLAN_40374</name>
</gene>
<dbReference type="RefSeq" id="WP_071783063.1">
    <property type="nucleotide sequence ID" value="NZ_LR812490.1"/>
</dbReference>
<organism evidence="2 3">
    <name type="scientific">Planktothrix rubescens CCAP 1459/22</name>
    <dbReference type="NCBI Taxonomy" id="329571"/>
    <lineage>
        <taxon>Bacteria</taxon>
        <taxon>Bacillati</taxon>
        <taxon>Cyanobacteriota</taxon>
        <taxon>Cyanophyceae</taxon>
        <taxon>Oscillatoriophycideae</taxon>
        <taxon>Oscillatoriales</taxon>
        <taxon>Microcoleaceae</taxon>
        <taxon>Planktothrix</taxon>
    </lineage>
</organism>
<dbReference type="EMBL" id="LR812490">
    <property type="protein sequence ID" value="CAC5343959.1"/>
    <property type="molecule type" value="Genomic_DNA"/>
</dbReference>
<evidence type="ECO:0000313" key="3">
    <source>
        <dbReference type="Proteomes" id="UP000196521"/>
    </source>
</evidence>
<sequence>MLTKKSGCQNVVIVGGGPSGLAIALMLAKRGWTEITVLEKRKTADDYEP</sequence>
<dbReference type="EMBL" id="CZCZ02000014">
    <property type="protein sequence ID" value="CAC5343959.1"/>
    <property type="molecule type" value="Genomic_DNA"/>
</dbReference>
<protein>
    <submittedName>
        <fullName evidence="2">FAD dependent oxidoreductase</fullName>
    </submittedName>
</protein>
<reference evidence="2" key="1">
    <citation type="submission" date="2020-05" db="EMBL/GenBank/DDBJ databases">
        <authorList>
            <consortium name="Genoscope - CEA"/>
            <person name="William W."/>
        </authorList>
    </citation>
    <scope>NUCLEOTIDE SEQUENCE [LARGE SCALE GENOMIC DNA]</scope>
    <source>
        <strain evidence="2">PCC 7821</strain>
    </source>
</reference>
<dbReference type="InterPro" id="IPR006076">
    <property type="entry name" value="FAD-dep_OxRdtase"/>
</dbReference>
<dbReference type="SUPFAM" id="SSF51905">
    <property type="entry name" value="FAD/NAD(P)-binding domain"/>
    <property type="match status" value="1"/>
</dbReference>
<accession>A0A6J7ZNS3</accession>